<organism evidence="2 3">
    <name type="scientific">Paenibacillus sabuli</name>
    <dbReference type="NCBI Taxonomy" id="2772509"/>
    <lineage>
        <taxon>Bacteria</taxon>
        <taxon>Bacillati</taxon>
        <taxon>Bacillota</taxon>
        <taxon>Bacilli</taxon>
        <taxon>Bacillales</taxon>
        <taxon>Paenibacillaceae</taxon>
        <taxon>Paenibacillus</taxon>
    </lineage>
</organism>
<keyword evidence="3" id="KW-1185">Reference proteome</keyword>
<gene>
    <name evidence="2" type="ORF">IDH44_16760</name>
</gene>
<dbReference type="Proteomes" id="UP000621560">
    <property type="component" value="Unassembled WGS sequence"/>
</dbReference>
<dbReference type="SUPFAM" id="SSF51735">
    <property type="entry name" value="NAD(P)-binding Rossmann-fold domains"/>
    <property type="match status" value="1"/>
</dbReference>
<evidence type="ECO:0000313" key="3">
    <source>
        <dbReference type="Proteomes" id="UP000621560"/>
    </source>
</evidence>
<dbReference type="Pfam" id="PF01408">
    <property type="entry name" value="GFO_IDH_MocA"/>
    <property type="match status" value="1"/>
</dbReference>
<evidence type="ECO:0000259" key="1">
    <source>
        <dbReference type="Pfam" id="PF01408"/>
    </source>
</evidence>
<protein>
    <submittedName>
        <fullName evidence="2">Gfo/Idh/MocA family oxidoreductase</fullName>
    </submittedName>
</protein>
<name>A0A927BWC4_9BACL</name>
<dbReference type="RefSeq" id="WP_190919615.1">
    <property type="nucleotide sequence ID" value="NZ_JACXIZ010000028.1"/>
</dbReference>
<sequence length="358" mass="39615">MKKLRVGVVGVGKVAQIMHLPFLSELPQYELAALCDVSPQLLRAMGERYGVERRYLDYAEMIRAGGLDCIAVLTMDHPGPVLAALEAGIHVLVEKPLCFDPADGRRMVETARRKGVQLMVGYMKRYDPGYAYAAELIREMADMRLLRVHDFAGDFRIGDAMYTLEGASDIPPEVLKEGQARVAASVRAGLGAGYEDLAALYQSFLMLCSHDLAVMRGLLGAPQRVLHSDAPSDKALLALLDYGEGRRCAVEMGMWAGYSWWDEQVVAYGRERIVTIAFKNPYAQYVPTVVQSRHTEHGKPVEARTVASCEEAFRNEWLHFHEVITTGVPLRTPGEDGLADVELALQIVRAAQAKEVSH</sequence>
<dbReference type="PANTHER" id="PTHR43708:SF4">
    <property type="entry name" value="OXIDOREDUCTASE YCEM-RELATED"/>
    <property type="match status" value="1"/>
</dbReference>
<dbReference type="Gene3D" id="3.40.50.720">
    <property type="entry name" value="NAD(P)-binding Rossmann-like Domain"/>
    <property type="match status" value="1"/>
</dbReference>
<dbReference type="InterPro" id="IPR008354">
    <property type="entry name" value="Glc-Fru_OxRdtase_bac"/>
</dbReference>
<comment type="caution">
    <text evidence="2">The sequence shown here is derived from an EMBL/GenBank/DDBJ whole genome shotgun (WGS) entry which is preliminary data.</text>
</comment>
<dbReference type="GO" id="GO:0000166">
    <property type="term" value="F:nucleotide binding"/>
    <property type="evidence" value="ECO:0007669"/>
    <property type="project" value="InterPro"/>
</dbReference>
<feature type="domain" description="Gfo/Idh/MocA-like oxidoreductase N-terminal" evidence="1">
    <location>
        <begin position="4"/>
        <end position="122"/>
    </location>
</feature>
<dbReference type="PANTHER" id="PTHR43708">
    <property type="entry name" value="CONSERVED EXPRESSED OXIDOREDUCTASE (EUROFUNG)"/>
    <property type="match status" value="1"/>
</dbReference>
<proteinExistence type="predicted"/>
<evidence type="ECO:0000313" key="2">
    <source>
        <dbReference type="EMBL" id="MBD2846850.1"/>
    </source>
</evidence>
<accession>A0A927BWC4</accession>
<dbReference type="PRINTS" id="PR01775">
    <property type="entry name" value="GLFROXRDTASE"/>
</dbReference>
<dbReference type="EMBL" id="JACXIZ010000028">
    <property type="protein sequence ID" value="MBD2846850.1"/>
    <property type="molecule type" value="Genomic_DNA"/>
</dbReference>
<dbReference type="InterPro" id="IPR000683">
    <property type="entry name" value="Gfo/Idh/MocA-like_OxRdtase_N"/>
</dbReference>
<dbReference type="AlphaFoldDB" id="A0A927BWC4"/>
<dbReference type="Gene3D" id="3.30.360.10">
    <property type="entry name" value="Dihydrodipicolinate Reductase, domain 2"/>
    <property type="match status" value="1"/>
</dbReference>
<dbReference type="InterPro" id="IPR036291">
    <property type="entry name" value="NAD(P)-bd_dom_sf"/>
</dbReference>
<reference evidence="2" key="1">
    <citation type="submission" date="2020-09" db="EMBL/GenBank/DDBJ databases">
        <title>A novel bacterium of genus Paenibacillus, isolated from South China Sea.</title>
        <authorList>
            <person name="Huang H."/>
            <person name="Mo K."/>
            <person name="Hu Y."/>
        </authorList>
    </citation>
    <scope>NUCLEOTIDE SEQUENCE</scope>
    <source>
        <strain evidence="2">IB182496</strain>
    </source>
</reference>
<dbReference type="InterPro" id="IPR051317">
    <property type="entry name" value="Gfo/Idh/MocA_oxidoreduct"/>
</dbReference>